<dbReference type="InterPro" id="IPR021318">
    <property type="entry name" value="DUF2919"/>
</dbReference>
<organism evidence="4 6">
    <name type="scientific">Vibrio metoecus</name>
    <dbReference type="NCBI Taxonomy" id="1481663"/>
    <lineage>
        <taxon>Bacteria</taxon>
        <taxon>Pseudomonadati</taxon>
        <taxon>Pseudomonadota</taxon>
        <taxon>Gammaproteobacteria</taxon>
        <taxon>Vibrionales</taxon>
        <taxon>Vibrionaceae</taxon>
        <taxon>Vibrio</taxon>
    </lineage>
</organism>
<protein>
    <submittedName>
        <fullName evidence="4">Membrane protein</fullName>
    </submittedName>
</protein>
<dbReference type="EMBL" id="LBGP01000018">
    <property type="protein sequence ID" value="KQA99892.1"/>
    <property type="molecule type" value="Genomic_DNA"/>
</dbReference>
<reference evidence="2 5" key="1">
    <citation type="submission" date="2014-04" db="EMBL/GenBank/DDBJ databases">
        <title>Vibrio metecus sp. nov., a close relative of Vibrio cholerae isolated from coastal brackish ponds and clinical specimens.</title>
        <authorList>
            <person name="Kirchberger P.C."/>
            <person name="Turnsek M."/>
            <person name="Hunt D.E."/>
            <person name="Haley B.J."/>
            <person name="Colwell R."/>
            <person name="Polz M.F."/>
            <person name="Tarr C.L."/>
            <person name="Boucher Y."/>
        </authorList>
    </citation>
    <scope>NUCLEOTIDE SEQUENCE [LARGE SCALE GENOMIC DNA]</scope>
    <source>
        <strain evidence="2">OP3H</strain>
        <strain evidence="5">PPCK-2014</strain>
    </source>
</reference>
<dbReference type="AlphaFoldDB" id="A0A067BDL2"/>
<comment type="caution">
    <text evidence="4">The sequence shown here is derived from an EMBL/GenBank/DDBJ whole genome shotgun (WGS) entry which is preliminary data.</text>
</comment>
<dbReference type="Pfam" id="PF11143">
    <property type="entry name" value="DUF2919"/>
    <property type="match status" value="1"/>
</dbReference>
<sequence length="154" mass="17724">MRYSLEQYDSQGFLKAPLWLWLGWLFLIRAWVMFVMAGVSREHGSRLLSLIYPDHSLLYVGLAMGVPILSLMWLITLRNSQRGWVNRIVAQGRAMTLLTVIGQAIQTAFHVYLQQGAFHWANALTLVLLLWFGIYLVQSRHVKDSLQIPVLDKV</sequence>
<dbReference type="EMBL" id="JJMN01000044">
    <property type="protein sequence ID" value="KDO14845.1"/>
    <property type="molecule type" value="Genomic_DNA"/>
</dbReference>
<evidence type="ECO:0000313" key="4">
    <source>
        <dbReference type="EMBL" id="KQA99892.1"/>
    </source>
</evidence>
<dbReference type="OrthoDB" id="6314776at2"/>
<dbReference type="Proteomes" id="UP000050491">
    <property type="component" value="Unassembled WGS sequence"/>
</dbReference>
<keyword evidence="1" id="KW-0472">Membrane</keyword>
<evidence type="ECO:0000313" key="3">
    <source>
        <dbReference type="EMBL" id="KQA23229.1"/>
    </source>
</evidence>
<evidence type="ECO:0000313" key="6">
    <source>
        <dbReference type="Proteomes" id="UP000050491"/>
    </source>
</evidence>
<reference evidence="6 7" key="2">
    <citation type="journal article" date="2015" name="Genome Biol. Evol.">
        <title>The Dynamics of Genetic Interactions between Vibrio metoecus and Vibrio cholerae, Two Close Relatives Co-Occurring in the Environment.</title>
        <authorList>
            <person name="Orata F.D."/>
            <person name="Kirchberger P.C."/>
            <person name="Meheust R."/>
            <person name="Barlow E.J."/>
            <person name="Tarr C.L."/>
            <person name="Boucher Y."/>
        </authorList>
    </citation>
    <scope>NUCLEOTIDE SEQUENCE [LARGE SCALE GENOMIC DNA]</scope>
    <source>
        <strain evidence="3 7">08-2459</strain>
        <strain evidence="4 6">YB5B04</strain>
    </source>
</reference>
<evidence type="ECO:0000313" key="2">
    <source>
        <dbReference type="EMBL" id="KDO14845.1"/>
    </source>
</evidence>
<feature type="transmembrane region" description="Helical" evidence="1">
    <location>
        <begin position="119"/>
        <end position="137"/>
    </location>
</feature>
<dbReference type="PATRIC" id="fig|1481663.10.peg.37"/>
<proteinExistence type="predicted"/>
<keyword evidence="5" id="KW-1185">Reference proteome</keyword>
<feature type="transmembrane region" description="Helical" evidence="1">
    <location>
        <begin position="57"/>
        <end position="75"/>
    </location>
</feature>
<dbReference type="EMBL" id="LCUF01000014">
    <property type="protein sequence ID" value="KQA23229.1"/>
    <property type="molecule type" value="Genomic_DNA"/>
</dbReference>
<dbReference type="Proteomes" id="UP000053724">
    <property type="component" value="Unassembled WGS sequence"/>
</dbReference>
<dbReference type="GeneID" id="94013198"/>
<keyword evidence="1" id="KW-0812">Transmembrane</keyword>
<evidence type="ECO:0000313" key="7">
    <source>
        <dbReference type="Proteomes" id="UP000053724"/>
    </source>
</evidence>
<keyword evidence="1" id="KW-1133">Transmembrane helix</keyword>
<dbReference type="RefSeq" id="WP_009355175.1">
    <property type="nucleotide sequence ID" value="NZ_ACZT01000009.1"/>
</dbReference>
<dbReference type="Proteomes" id="UP000027331">
    <property type="component" value="Unassembled WGS sequence"/>
</dbReference>
<feature type="transmembrane region" description="Helical" evidence="1">
    <location>
        <begin position="12"/>
        <end position="37"/>
    </location>
</feature>
<name>A0A067BDL2_VIBMT</name>
<evidence type="ECO:0000313" key="5">
    <source>
        <dbReference type="Proteomes" id="UP000027331"/>
    </source>
</evidence>
<evidence type="ECO:0000256" key="1">
    <source>
        <dbReference type="SAM" id="Phobius"/>
    </source>
</evidence>
<feature type="transmembrane region" description="Helical" evidence="1">
    <location>
        <begin position="95"/>
        <end position="113"/>
    </location>
</feature>
<gene>
    <name evidence="3" type="ORF">AAY55_11705</name>
    <name evidence="2" type="ORF">DP83_06185</name>
    <name evidence="4" type="ORF">XV92_14040</name>
</gene>
<accession>A0A067BDL2</accession>